<comment type="caution">
    <text evidence="3">The sequence shown here is derived from an EMBL/GenBank/DDBJ whole genome shotgun (WGS) entry which is preliminary data.</text>
</comment>
<evidence type="ECO:0000313" key="4">
    <source>
        <dbReference type="EMBL" id="CAF3552569.1"/>
    </source>
</evidence>
<dbReference type="InterPro" id="IPR019734">
    <property type="entry name" value="TPR_rpt"/>
</dbReference>
<proteinExistence type="predicted"/>
<dbReference type="PANTHER" id="PTHR31859">
    <property type="entry name" value="TETRATRICOPEPTIDE REPEAT PROTEIN 39 FAMILY MEMBER"/>
    <property type="match status" value="1"/>
</dbReference>
<dbReference type="Proteomes" id="UP000681722">
    <property type="component" value="Unassembled WGS sequence"/>
</dbReference>
<gene>
    <name evidence="3" type="ORF">GPM918_LOCUS1898</name>
    <name evidence="4" type="ORF">SRO942_LOCUS1898</name>
</gene>
<reference evidence="3" key="1">
    <citation type="submission" date="2021-02" db="EMBL/GenBank/DDBJ databases">
        <authorList>
            <person name="Nowell W R."/>
        </authorList>
    </citation>
    <scope>NUCLEOTIDE SEQUENCE</scope>
</reference>
<dbReference type="OrthoDB" id="43460at2759"/>
<evidence type="ECO:0000313" key="3">
    <source>
        <dbReference type="EMBL" id="CAF0770495.1"/>
    </source>
</evidence>
<dbReference type="AlphaFoldDB" id="A0A813QS88"/>
<dbReference type="SMART" id="SM00028">
    <property type="entry name" value="TPR"/>
    <property type="match status" value="2"/>
</dbReference>
<dbReference type="SUPFAM" id="SSF48452">
    <property type="entry name" value="TPR-like"/>
    <property type="match status" value="1"/>
</dbReference>
<dbReference type="Pfam" id="PF10300">
    <property type="entry name" value="Iml2-TPR_39"/>
    <property type="match status" value="1"/>
</dbReference>
<dbReference type="InterPro" id="IPR019412">
    <property type="entry name" value="IML2/TPR_39"/>
</dbReference>
<keyword evidence="2" id="KW-0472">Membrane</keyword>
<accession>A0A813QS88</accession>
<keyword evidence="2" id="KW-1133">Transmembrane helix</keyword>
<organism evidence="3 5">
    <name type="scientific">Didymodactylos carnosus</name>
    <dbReference type="NCBI Taxonomy" id="1234261"/>
    <lineage>
        <taxon>Eukaryota</taxon>
        <taxon>Metazoa</taxon>
        <taxon>Spiralia</taxon>
        <taxon>Gnathifera</taxon>
        <taxon>Rotifera</taxon>
        <taxon>Eurotatoria</taxon>
        <taxon>Bdelloidea</taxon>
        <taxon>Philodinida</taxon>
        <taxon>Philodinidae</taxon>
        <taxon>Didymodactylos</taxon>
    </lineage>
</organism>
<dbReference type="InterPro" id="IPR011990">
    <property type="entry name" value="TPR-like_helical_dom_sf"/>
</dbReference>
<keyword evidence="1" id="KW-0175">Coiled coil</keyword>
<name>A0A813QS88_9BILA</name>
<feature type="transmembrane region" description="Helical" evidence="2">
    <location>
        <begin position="504"/>
        <end position="523"/>
    </location>
</feature>
<keyword evidence="2" id="KW-0812">Transmembrane</keyword>
<dbReference type="EMBL" id="CAJOBC010000193">
    <property type="protein sequence ID" value="CAF3552569.1"/>
    <property type="molecule type" value="Genomic_DNA"/>
</dbReference>
<evidence type="ECO:0000256" key="2">
    <source>
        <dbReference type="SAM" id="Phobius"/>
    </source>
</evidence>
<dbReference type="Gene3D" id="1.25.40.10">
    <property type="entry name" value="Tetratricopeptide repeat domain"/>
    <property type="match status" value="1"/>
</dbReference>
<dbReference type="PANTHER" id="PTHR31859:SF9">
    <property type="entry name" value="TETRATRICOPEPTIDE REPEAT PROTEIN 39B"/>
    <property type="match status" value="1"/>
</dbReference>
<feature type="coiled-coil region" evidence="1">
    <location>
        <begin position="164"/>
        <end position="191"/>
    </location>
</feature>
<keyword evidence="5" id="KW-1185">Reference proteome</keyword>
<dbReference type="EMBL" id="CAJNOQ010000193">
    <property type="protein sequence ID" value="CAF0770495.1"/>
    <property type="molecule type" value="Genomic_DNA"/>
</dbReference>
<dbReference type="Proteomes" id="UP000663829">
    <property type="component" value="Unassembled WGS sequence"/>
</dbReference>
<protein>
    <submittedName>
        <fullName evidence="3">Uncharacterized protein</fullName>
    </submittedName>
</protein>
<evidence type="ECO:0000313" key="5">
    <source>
        <dbReference type="Proteomes" id="UP000663829"/>
    </source>
</evidence>
<sequence length="675" mass="76742">MTTNSSEALTNSHHLSHLTAPVLTHASSSTTIAYYNRDQDRLNNNTDAGTVDYGRQYPLLPNQNGFTSDMSTTRSLHNLQLNTNSYSHNDQNDIFEDAVENLNDDIGDATRSLPASTGAGAMTEKVVDLTQGLIDGAHIMKLIFQNRLNEALVLAKDQYVSTRLIEQRNLMDDMEATLQSLRQTIHLAKKRETYRSWISSALTGTKQVMGEYELHAKLVYAEALLLQALLMFIQDQGLFSFLSGALKIKECHDAFLKLAKNNDPSKFSTPLLHEHFDSGVRMGNGAFNLMIASLPQRIIKYLEFAGFSGDKEYGLQELEKSSKSNGIRAPLSALFLLGYHTFAGQILGNGEGDVELAHNLTENYLRIYPNSYMFLVFRARLQTLRCHLNEGISTYEQAISSQNDWRNLHHISHWEILWCRVLLHEWNEAAKMADILLNESSWSKATYCYLLATFLFEANKEVASEDIIKLYNRVPGLKIRLAGKSIPMEKYAIKKCEQFQVQKWLFLPALELVYIMNGFYILYHNEKQMRKTLDIVNRGLENLKATHTNDAFFADSLGTGYLLRGVILFFLHHYDEALEALDEVLSLTKQFEEKSYLPPNALLEKGLIYTAMKQNQKASECLHKALNDHKDYQLESRLHFRANAALWSLKQMDAQARKESKKSGSSNKKTSDTRC</sequence>
<evidence type="ECO:0000256" key="1">
    <source>
        <dbReference type="SAM" id="Coils"/>
    </source>
</evidence>